<name>A0ABN1W7J2_9ACTN</name>
<accession>A0ABN1W7J2</accession>
<protein>
    <submittedName>
        <fullName evidence="2">Uncharacterized protein</fullName>
    </submittedName>
</protein>
<comment type="caution">
    <text evidence="2">The sequence shown here is derived from an EMBL/GenBank/DDBJ whole genome shotgun (WGS) entry which is preliminary data.</text>
</comment>
<proteinExistence type="predicted"/>
<dbReference type="EMBL" id="BAAALF010000030">
    <property type="protein sequence ID" value="GAA1232313.1"/>
    <property type="molecule type" value="Genomic_DNA"/>
</dbReference>
<evidence type="ECO:0000313" key="3">
    <source>
        <dbReference type="Proteomes" id="UP001500037"/>
    </source>
</evidence>
<feature type="region of interest" description="Disordered" evidence="1">
    <location>
        <begin position="1"/>
        <end position="42"/>
    </location>
</feature>
<evidence type="ECO:0000313" key="2">
    <source>
        <dbReference type="EMBL" id="GAA1232313.1"/>
    </source>
</evidence>
<keyword evidence="3" id="KW-1185">Reference proteome</keyword>
<dbReference type="Proteomes" id="UP001500037">
    <property type="component" value="Unassembled WGS sequence"/>
</dbReference>
<organism evidence="2 3">
    <name type="scientific">Kitasatospora nipponensis</name>
    <dbReference type="NCBI Taxonomy" id="258049"/>
    <lineage>
        <taxon>Bacteria</taxon>
        <taxon>Bacillati</taxon>
        <taxon>Actinomycetota</taxon>
        <taxon>Actinomycetes</taxon>
        <taxon>Kitasatosporales</taxon>
        <taxon>Streptomycetaceae</taxon>
        <taxon>Kitasatospora</taxon>
    </lineage>
</organism>
<reference evidence="2 3" key="1">
    <citation type="journal article" date="2019" name="Int. J. Syst. Evol. Microbiol.">
        <title>The Global Catalogue of Microorganisms (GCM) 10K type strain sequencing project: providing services to taxonomists for standard genome sequencing and annotation.</title>
        <authorList>
            <consortium name="The Broad Institute Genomics Platform"/>
            <consortium name="The Broad Institute Genome Sequencing Center for Infectious Disease"/>
            <person name="Wu L."/>
            <person name="Ma J."/>
        </authorList>
    </citation>
    <scope>NUCLEOTIDE SEQUENCE [LARGE SCALE GENOMIC DNA]</scope>
    <source>
        <strain evidence="2 3">JCM 13004</strain>
    </source>
</reference>
<evidence type="ECO:0000256" key="1">
    <source>
        <dbReference type="SAM" id="MobiDB-lite"/>
    </source>
</evidence>
<gene>
    <name evidence="2" type="ORF">GCM10009665_23220</name>
</gene>
<sequence length="86" mass="8826">MFVAEGVPGVLGHPHPSGCPAGSRSASQPGGAGWLPQPSAMPLSEDEKTLLSLVAKAAAPVAMSDFFEKIYPPALGIDENHPEHPA</sequence>